<protein>
    <submittedName>
        <fullName evidence="2">Uncharacterized protein</fullName>
    </submittedName>
</protein>
<dbReference type="AlphaFoldDB" id="A0A4S8JSD9"/>
<reference evidence="2 3" key="1">
    <citation type="journal article" date="2019" name="Nat. Plants">
        <title>Genome sequencing of Musa balbisiana reveals subgenome evolution and function divergence in polyploid bananas.</title>
        <authorList>
            <person name="Yao X."/>
        </authorList>
    </citation>
    <scope>NUCLEOTIDE SEQUENCE [LARGE SCALE GENOMIC DNA]</scope>
    <source>
        <strain evidence="3">cv. DH-PKW</strain>
        <tissue evidence="2">Leaves</tissue>
    </source>
</reference>
<name>A0A4S8JSD9_MUSBA</name>
<sequence length="163" mass="18154">MAHKHWSSVFAVYARLEPDRVEERKDVGRTHAIMRHTVRPHRFTLFSPSLCCGCCYCVLFFALGIRLVQELLRELMQAASSVVFSSGPCSPAFLRLRSHKGNSIVATAVGNPTTDSMAGKWAQKTVVIPPQRRGCHLITSKVPSSTSLGRSAPWKHTLEDYES</sequence>
<organism evidence="2 3">
    <name type="scientific">Musa balbisiana</name>
    <name type="common">Banana</name>
    <dbReference type="NCBI Taxonomy" id="52838"/>
    <lineage>
        <taxon>Eukaryota</taxon>
        <taxon>Viridiplantae</taxon>
        <taxon>Streptophyta</taxon>
        <taxon>Embryophyta</taxon>
        <taxon>Tracheophyta</taxon>
        <taxon>Spermatophyta</taxon>
        <taxon>Magnoliopsida</taxon>
        <taxon>Liliopsida</taxon>
        <taxon>Zingiberales</taxon>
        <taxon>Musaceae</taxon>
        <taxon>Musa</taxon>
    </lineage>
</organism>
<keyword evidence="3" id="KW-1185">Reference proteome</keyword>
<keyword evidence="1" id="KW-1133">Transmembrane helix</keyword>
<accession>A0A4S8JSD9</accession>
<keyword evidence="1" id="KW-0472">Membrane</keyword>
<evidence type="ECO:0000256" key="1">
    <source>
        <dbReference type="SAM" id="Phobius"/>
    </source>
</evidence>
<feature type="transmembrane region" description="Helical" evidence="1">
    <location>
        <begin position="43"/>
        <end position="63"/>
    </location>
</feature>
<dbReference type="Proteomes" id="UP000317650">
    <property type="component" value="Chromosome 1"/>
</dbReference>
<gene>
    <name evidence="2" type="ORF">C4D60_Mb01t32550</name>
</gene>
<evidence type="ECO:0000313" key="2">
    <source>
        <dbReference type="EMBL" id="THU65003.1"/>
    </source>
</evidence>
<dbReference type="STRING" id="52838.A0A4S8JSD9"/>
<keyword evidence="1" id="KW-0812">Transmembrane</keyword>
<dbReference type="EMBL" id="PYDT01000004">
    <property type="protein sequence ID" value="THU65003.1"/>
    <property type="molecule type" value="Genomic_DNA"/>
</dbReference>
<evidence type="ECO:0000313" key="3">
    <source>
        <dbReference type="Proteomes" id="UP000317650"/>
    </source>
</evidence>
<comment type="caution">
    <text evidence="2">The sequence shown here is derived from an EMBL/GenBank/DDBJ whole genome shotgun (WGS) entry which is preliminary data.</text>
</comment>
<proteinExistence type="predicted"/>